<evidence type="ECO:0000256" key="1">
    <source>
        <dbReference type="SAM" id="Phobius"/>
    </source>
</evidence>
<dbReference type="InterPro" id="IPR036869">
    <property type="entry name" value="J_dom_sf"/>
</dbReference>
<accession>A0A6A6F1Z4</accession>
<dbReference type="EMBL" id="ML992724">
    <property type="protein sequence ID" value="KAF2206327.1"/>
    <property type="molecule type" value="Genomic_DNA"/>
</dbReference>
<name>A0A6A6F1Z4_9PEZI</name>
<keyword evidence="1" id="KW-0812">Transmembrane</keyword>
<gene>
    <name evidence="3" type="ORF">CERZMDRAFT_89395</name>
</gene>
<dbReference type="Pfam" id="PF00226">
    <property type="entry name" value="DnaJ"/>
    <property type="match status" value="1"/>
</dbReference>
<dbReference type="SUPFAM" id="SSF46565">
    <property type="entry name" value="Chaperone J-domain"/>
    <property type="match status" value="1"/>
</dbReference>
<feature type="transmembrane region" description="Helical" evidence="1">
    <location>
        <begin position="226"/>
        <end position="248"/>
    </location>
</feature>
<keyword evidence="1" id="KW-1133">Transmembrane helix</keyword>
<reference evidence="3" key="1">
    <citation type="journal article" date="2020" name="Stud. Mycol.">
        <title>101 Dothideomycetes genomes: a test case for predicting lifestyles and emergence of pathogens.</title>
        <authorList>
            <person name="Haridas S."/>
            <person name="Albert R."/>
            <person name="Binder M."/>
            <person name="Bloem J."/>
            <person name="Labutti K."/>
            <person name="Salamov A."/>
            <person name="Andreopoulos B."/>
            <person name="Baker S."/>
            <person name="Barry K."/>
            <person name="Bills G."/>
            <person name="Bluhm B."/>
            <person name="Cannon C."/>
            <person name="Castanera R."/>
            <person name="Culley D."/>
            <person name="Daum C."/>
            <person name="Ezra D."/>
            <person name="Gonzalez J."/>
            <person name="Henrissat B."/>
            <person name="Kuo A."/>
            <person name="Liang C."/>
            <person name="Lipzen A."/>
            <person name="Lutzoni F."/>
            <person name="Magnuson J."/>
            <person name="Mondo S."/>
            <person name="Nolan M."/>
            <person name="Ohm R."/>
            <person name="Pangilinan J."/>
            <person name="Park H.-J."/>
            <person name="Ramirez L."/>
            <person name="Alfaro M."/>
            <person name="Sun H."/>
            <person name="Tritt A."/>
            <person name="Yoshinaga Y."/>
            <person name="Zwiers L.-H."/>
            <person name="Turgeon B."/>
            <person name="Goodwin S."/>
            <person name="Spatafora J."/>
            <person name="Crous P."/>
            <person name="Grigoriev I."/>
        </authorList>
    </citation>
    <scope>NUCLEOTIDE SEQUENCE</scope>
    <source>
        <strain evidence="3">SCOH1-5</strain>
    </source>
</reference>
<dbReference type="PROSITE" id="PS50076">
    <property type="entry name" value="DNAJ_2"/>
    <property type="match status" value="1"/>
</dbReference>
<protein>
    <recommendedName>
        <fullName evidence="2">J domain-containing protein</fullName>
    </recommendedName>
</protein>
<feature type="domain" description="J" evidence="2">
    <location>
        <begin position="57"/>
        <end position="132"/>
    </location>
</feature>
<keyword evidence="1" id="KW-0472">Membrane</keyword>
<proteinExistence type="predicted"/>
<dbReference type="Proteomes" id="UP000799539">
    <property type="component" value="Unassembled WGS sequence"/>
</dbReference>
<dbReference type="Gene3D" id="1.10.287.110">
    <property type="entry name" value="DnaJ domain"/>
    <property type="match status" value="1"/>
</dbReference>
<evidence type="ECO:0000313" key="4">
    <source>
        <dbReference type="Proteomes" id="UP000799539"/>
    </source>
</evidence>
<evidence type="ECO:0000259" key="2">
    <source>
        <dbReference type="PROSITE" id="PS50076"/>
    </source>
</evidence>
<sequence>MQTVLYAISPHRGVQRPKSGSISVLERDWQRLYKAVVIAIWLLAIWQAGRKIHGQGNYYSSLGVPHSADQKTVEKLRNTGHCADNSPRAKKYHPDKVGAEHQQLATKHYLELQNVLNVIGDPDLRRVYDNHGPSAIDCSEVDCSVDHNYISQVFSRRQLFYLACVARTAILVFTGKWGLALYLSMPVAALATLEGYLSLELPPSLEETAPPAVVDSFLKMTGLSQAYVTFELVALLRAAIKAGFMAFIQLRMMMTRRDIAKPEGESFTVYRCREHLTDASQQLRTANGAPSVRGSSVIRIRKPNSLSPLLATLLCGSLVTRTGFGKTVRSSFKCFNLV</sequence>
<organism evidence="3 4">
    <name type="scientific">Cercospora zeae-maydis SCOH1-5</name>
    <dbReference type="NCBI Taxonomy" id="717836"/>
    <lineage>
        <taxon>Eukaryota</taxon>
        <taxon>Fungi</taxon>
        <taxon>Dikarya</taxon>
        <taxon>Ascomycota</taxon>
        <taxon>Pezizomycotina</taxon>
        <taxon>Dothideomycetes</taxon>
        <taxon>Dothideomycetidae</taxon>
        <taxon>Mycosphaerellales</taxon>
        <taxon>Mycosphaerellaceae</taxon>
        <taxon>Cercospora</taxon>
    </lineage>
</organism>
<feature type="transmembrane region" description="Helical" evidence="1">
    <location>
        <begin position="159"/>
        <end position="183"/>
    </location>
</feature>
<keyword evidence="4" id="KW-1185">Reference proteome</keyword>
<evidence type="ECO:0000313" key="3">
    <source>
        <dbReference type="EMBL" id="KAF2206327.1"/>
    </source>
</evidence>
<dbReference type="CDD" id="cd06257">
    <property type="entry name" value="DnaJ"/>
    <property type="match status" value="1"/>
</dbReference>
<dbReference type="AlphaFoldDB" id="A0A6A6F1Z4"/>
<dbReference type="OrthoDB" id="376357at2759"/>
<dbReference type="InterPro" id="IPR001623">
    <property type="entry name" value="DnaJ_domain"/>
</dbReference>